<dbReference type="Proteomes" id="UP000499080">
    <property type="component" value="Unassembled WGS sequence"/>
</dbReference>
<accession>A0A4Y2L149</accession>
<feature type="compositionally biased region" description="Basic residues" evidence="1">
    <location>
        <begin position="87"/>
        <end position="99"/>
    </location>
</feature>
<name>A0A4Y2L149_ARAVE</name>
<dbReference type="PANTHER" id="PTHR22880">
    <property type="entry name" value="FALZ-RELATED BROMODOMAIN-CONTAINING PROTEINS"/>
    <property type="match status" value="1"/>
</dbReference>
<reference evidence="2 3" key="1">
    <citation type="journal article" date="2019" name="Sci. Rep.">
        <title>Orb-weaving spider Araneus ventricosus genome elucidates the spidroin gene catalogue.</title>
        <authorList>
            <person name="Kono N."/>
            <person name="Nakamura H."/>
            <person name="Ohtoshi R."/>
            <person name="Moran D.A.P."/>
            <person name="Shinohara A."/>
            <person name="Yoshida Y."/>
            <person name="Fujiwara M."/>
            <person name="Mori M."/>
            <person name="Tomita M."/>
            <person name="Arakawa K."/>
        </authorList>
    </citation>
    <scope>NUCLEOTIDE SEQUENCE [LARGE SCALE GENOMIC DNA]</scope>
</reference>
<sequence length="168" mass="19552">MLAKKLQGFFEMKYANMPDEFHDDNTNANPEKTEDSTQSEFYDLSSDSSSDSGSEDSVEERKKRSNIPQEQLEKVTEQISVLTCETKKKRKNNKKRRVKEGHERKEIEVDDLHASEPPKRTTSPPTQPKSTRATEKTNTDIVHNVNGRFQIKIQRLTIRKERRKNLKC</sequence>
<dbReference type="PANTHER" id="PTHR22880:SF225">
    <property type="entry name" value="BROMODOMAIN-CONTAINING PROTEIN BET-1-RELATED"/>
    <property type="match status" value="1"/>
</dbReference>
<feature type="compositionally biased region" description="Basic and acidic residues" evidence="1">
    <location>
        <begin position="19"/>
        <end position="35"/>
    </location>
</feature>
<dbReference type="GO" id="GO:0000785">
    <property type="term" value="C:chromatin"/>
    <property type="evidence" value="ECO:0007669"/>
    <property type="project" value="TreeGrafter"/>
</dbReference>
<evidence type="ECO:0000313" key="3">
    <source>
        <dbReference type="Proteomes" id="UP000499080"/>
    </source>
</evidence>
<proteinExistence type="predicted"/>
<protein>
    <submittedName>
        <fullName evidence="2">Uncharacterized protein</fullName>
    </submittedName>
</protein>
<feature type="compositionally biased region" description="Basic and acidic residues" evidence="1">
    <location>
        <begin position="100"/>
        <end position="119"/>
    </location>
</feature>
<dbReference type="EMBL" id="BGPR01005253">
    <property type="protein sequence ID" value="GBN08334.1"/>
    <property type="molecule type" value="Genomic_DNA"/>
</dbReference>
<dbReference type="InterPro" id="IPR050935">
    <property type="entry name" value="Bromo_chromatin_reader"/>
</dbReference>
<dbReference type="GO" id="GO:0006338">
    <property type="term" value="P:chromatin remodeling"/>
    <property type="evidence" value="ECO:0007669"/>
    <property type="project" value="TreeGrafter"/>
</dbReference>
<evidence type="ECO:0000313" key="2">
    <source>
        <dbReference type="EMBL" id="GBN08334.1"/>
    </source>
</evidence>
<keyword evidence="3" id="KW-1185">Reference proteome</keyword>
<gene>
    <name evidence="2" type="ORF">AVEN_274520_1</name>
</gene>
<feature type="region of interest" description="Disordered" evidence="1">
    <location>
        <begin position="18"/>
        <end position="143"/>
    </location>
</feature>
<organism evidence="2 3">
    <name type="scientific">Araneus ventricosus</name>
    <name type="common">Orbweaver spider</name>
    <name type="synonym">Epeira ventricosa</name>
    <dbReference type="NCBI Taxonomy" id="182803"/>
    <lineage>
        <taxon>Eukaryota</taxon>
        <taxon>Metazoa</taxon>
        <taxon>Ecdysozoa</taxon>
        <taxon>Arthropoda</taxon>
        <taxon>Chelicerata</taxon>
        <taxon>Arachnida</taxon>
        <taxon>Araneae</taxon>
        <taxon>Araneomorphae</taxon>
        <taxon>Entelegynae</taxon>
        <taxon>Araneoidea</taxon>
        <taxon>Araneidae</taxon>
        <taxon>Araneus</taxon>
    </lineage>
</organism>
<dbReference type="GO" id="GO:0005634">
    <property type="term" value="C:nucleus"/>
    <property type="evidence" value="ECO:0007669"/>
    <property type="project" value="TreeGrafter"/>
</dbReference>
<dbReference type="GO" id="GO:0006355">
    <property type="term" value="P:regulation of DNA-templated transcription"/>
    <property type="evidence" value="ECO:0007669"/>
    <property type="project" value="TreeGrafter"/>
</dbReference>
<evidence type="ECO:0000256" key="1">
    <source>
        <dbReference type="SAM" id="MobiDB-lite"/>
    </source>
</evidence>
<dbReference type="AlphaFoldDB" id="A0A4Y2L149"/>
<feature type="compositionally biased region" description="Low complexity" evidence="1">
    <location>
        <begin position="39"/>
        <end position="52"/>
    </location>
</feature>
<comment type="caution">
    <text evidence="2">The sequence shown here is derived from an EMBL/GenBank/DDBJ whole genome shotgun (WGS) entry which is preliminary data.</text>
</comment>
<feature type="compositionally biased region" description="Polar residues" evidence="1">
    <location>
        <begin position="120"/>
        <end position="131"/>
    </location>
</feature>